<protein>
    <submittedName>
        <fullName evidence="1">Uncharacterized protein</fullName>
    </submittedName>
</protein>
<proteinExistence type="predicted"/>
<accession>A0AAV3Y5D6</accession>
<evidence type="ECO:0000313" key="2">
    <source>
        <dbReference type="Proteomes" id="UP000735302"/>
    </source>
</evidence>
<comment type="caution">
    <text evidence="1">The sequence shown here is derived from an EMBL/GenBank/DDBJ whole genome shotgun (WGS) entry which is preliminary data.</text>
</comment>
<evidence type="ECO:0000313" key="1">
    <source>
        <dbReference type="EMBL" id="GFN77651.1"/>
    </source>
</evidence>
<dbReference type="Proteomes" id="UP000735302">
    <property type="component" value="Unassembled WGS sequence"/>
</dbReference>
<reference evidence="1 2" key="1">
    <citation type="journal article" date="2021" name="Elife">
        <title>Chloroplast acquisition without the gene transfer in kleptoplastic sea slugs, Plakobranchus ocellatus.</title>
        <authorList>
            <person name="Maeda T."/>
            <person name="Takahashi S."/>
            <person name="Yoshida T."/>
            <person name="Shimamura S."/>
            <person name="Takaki Y."/>
            <person name="Nagai Y."/>
            <person name="Toyoda A."/>
            <person name="Suzuki Y."/>
            <person name="Arimoto A."/>
            <person name="Ishii H."/>
            <person name="Satoh N."/>
            <person name="Nishiyama T."/>
            <person name="Hasebe M."/>
            <person name="Maruyama T."/>
            <person name="Minagawa J."/>
            <person name="Obokata J."/>
            <person name="Shigenobu S."/>
        </authorList>
    </citation>
    <scope>NUCLEOTIDE SEQUENCE [LARGE SCALE GENOMIC DNA]</scope>
</reference>
<gene>
    <name evidence="1" type="ORF">PoB_000415700</name>
</gene>
<organism evidence="1 2">
    <name type="scientific">Plakobranchus ocellatus</name>
    <dbReference type="NCBI Taxonomy" id="259542"/>
    <lineage>
        <taxon>Eukaryota</taxon>
        <taxon>Metazoa</taxon>
        <taxon>Spiralia</taxon>
        <taxon>Lophotrochozoa</taxon>
        <taxon>Mollusca</taxon>
        <taxon>Gastropoda</taxon>
        <taxon>Heterobranchia</taxon>
        <taxon>Euthyneura</taxon>
        <taxon>Panpulmonata</taxon>
        <taxon>Sacoglossa</taxon>
        <taxon>Placobranchoidea</taxon>
        <taxon>Plakobranchidae</taxon>
        <taxon>Plakobranchus</taxon>
    </lineage>
</organism>
<dbReference type="AlphaFoldDB" id="A0AAV3Y5D6"/>
<keyword evidence="2" id="KW-1185">Reference proteome</keyword>
<sequence length="164" mass="18073">MVGTTWEELDYQLHRLCGNDGDVGSEGHAFTACLTVACATRHWLQMETASHLMNSRAPTALPQAPYAKCQPGNSFNNIPKHLFEGRRGGNCHNICCGSTALTELTKVCGCDVGNITIAHGVRRDFLESSVPRKSRQLRQNGGGWRWQGLFLFLNIFQLKGDPAI</sequence>
<name>A0AAV3Y5D6_9GAST</name>
<dbReference type="EMBL" id="BLXT01000501">
    <property type="protein sequence ID" value="GFN77651.1"/>
    <property type="molecule type" value="Genomic_DNA"/>
</dbReference>